<dbReference type="RefSeq" id="WP_306762996.1">
    <property type="nucleotide sequence ID" value="NZ_CP118224.1"/>
</dbReference>
<dbReference type="Proteomes" id="UP001223802">
    <property type="component" value="Chromosome"/>
</dbReference>
<dbReference type="EMBL" id="CP118224">
    <property type="protein sequence ID" value="WMC11761.1"/>
    <property type="molecule type" value="Genomic_DNA"/>
</dbReference>
<reference evidence="1 2" key="1">
    <citation type="submission" date="2023-02" db="EMBL/GenBank/DDBJ databases">
        <title>Complete genome sequence of a novel bacterium Oceanimonas sp. NTOU-MSR1 isolated from marine coast sediment.</title>
        <authorList>
            <person name="Yang H.-T."/>
            <person name="Chen Y.-L."/>
            <person name="Ho Y.-N."/>
        </authorList>
    </citation>
    <scope>NUCLEOTIDE SEQUENCE [LARGE SCALE GENOMIC DNA]</scope>
    <source>
        <strain evidence="1 2">NTOU-MSR1</strain>
    </source>
</reference>
<accession>A0AA50KP25</accession>
<keyword evidence="2" id="KW-1185">Reference proteome</keyword>
<gene>
    <name evidence="1" type="ORF">PU634_05180</name>
</gene>
<proteinExistence type="predicted"/>
<evidence type="ECO:0000313" key="1">
    <source>
        <dbReference type="EMBL" id="WMC11761.1"/>
    </source>
</evidence>
<name>A0AA50KP25_9GAMM</name>
<sequence length="166" mass="18858">MTVSNKSYLKGYYDRTKALGRKVVNSDFTLEIEGFEGMFLLAPQCPWPVTTVAGEISVPTPLGVEAWEPQQVKAAKQGQVRFMETVDAPIDQMLVELITQGGTFNAKIYEGTPEKHLRYKRIIDAFIQVDDADRDWENRSQLLTFSGTMFYHYYGEVVNGNSADYR</sequence>
<dbReference type="KEGG" id="ope:PU634_05180"/>
<evidence type="ECO:0000313" key="2">
    <source>
        <dbReference type="Proteomes" id="UP001223802"/>
    </source>
</evidence>
<dbReference type="AlphaFoldDB" id="A0AA50KP25"/>
<protein>
    <submittedName>
        <fullName evidence="1">Uncharacterized protein</fullName>
    </submittedName>
</protein>
<organism evidence="1 2">
    <name type="scientific">Oceanimonas pelagia</name>
    <dbReference type="NCBI Taxonomy" id="3028314"/>
    <lineage>
        <taxon>Bacteria</taxon>
        <taxon>Pseudomonadati</taxon>
        <taxon>Pseudomonadota</taxon>
        <taxon>Gammaproteobacteria</taxon>
        <taxon>Aeromonadales</taxon>
        <taxon>Aeromonadaceae</taxon>
        <taxon>Oceanimonas</taxon>
    </lineage>
</organism>